<keyword evidence="8" id="KW-0408">Iron</keyword>
<keyword evidence="4" id="KW-1003">Cell membrane</keyword>
<dbReference type="SMART" id="SM00382">
    <property type="entry name" value="AAA"/>
    <property type="match status" value="1"/>
</dbReference>
<keyword evidence="13" id="KW-1185">Reference proteome</keyword>
<comment type="similarity">
    <text evidence="2">Belongs to the ABC transporter superfamily.</text>
</comment>
<dbReference type="PROSITE" id="PS50893">
    <property type="entry name" value="ABC_TRANSPORTER_2"/>
    <property type="match status" value="1"/>
</dbReference>
<dbReference type="InterPro" id="IPR003439">
    <property type="entry name" value="ABC_transporter-like_ATP-bd"/>
</dbReference>
<proteinExistence type="inferred from homology"/>
<evidence type="ECO:0000256" key="2">
    <source>
        <dbReference type="ARBA" id="ARBA00005417"/>
    </source>
</evidence>
<name>A0ABM8PEJ9_9HYPH</name>
<dbReference type="Gene3D" id="3.40.50.300">
    <property type="entry name" value="P-loop containing nucleotide triphosphate hydrolases"/>
    <property type="match status" value="1"/>
</dbReference>
<dbReference type="Pfam" id="PF00005">
    <property type="entry name" value="ABC_tran"/>
    <property type="match status" value="1"/>
</dbReference>
<evidence type="ECO:0000259" key="11">
    <source>
        <dbReference type="PROSITE" id="PS50893"/>
    </source>
</evidence>
<dbReference type="PROSITE" id="PS00211">
    <property type="entry name" value="ABC_TRANSPORTER_1"/>
    <property type="match status" value="1"/>
</dbReference>
<dbReference type="InterPro" id="IPR051535">
    <property type="entry name" value="Siderophore_ABC-ATPase"/>
</dbReference>
<evidence type="ECO:0000256" key="5">
    <source>
        <dbReference type="ARBA" id="ARBA00022496"/>
    </source>
</evidence>
<dbReference type="InterPro" id="IPR003593">
    <property type="entry name" value="AAA+_ATPase"/>
</dbReference>
<keyword evidence="9" id="KW-0406">Ion transport</keyword>
<dbReference type="CDD" id="cd03214">
    <property type="entry name" value="ABC_Iron-Siderophores_B12_Hemin"/>
    <property type="match status" value="1"/>
</dbReference>
<comment type="subcellular location">
    <subcellularLocation>
        <location evidence="1">Cell membrane</location>
        <topology evidence="1">Peripheral membrane protein</topology>
    </subcellularLocation>
</comment>
<evidence type="ECO:0000256" key="7">
    <source>
        <dbReference type="ARBA" id="ARBA00022840"/>
    </source>
</evidence>
<evidence type="ECO:0000256" key="4">
    <source>
        <dbReference type="ARBA" id="ARBA00022475"/>
    </source>
</evidence>
<keyword evidence="5" id="KW-0410">Iron transport</keyword>
<dbReference type="SUPFAM" id="SSF52540">
    <property type="entry name" value="P-loop containing nucleoside triphosphate hydrolases"/>
    <property type="match status" value="1"/>
</dbReference>
<comment type="caution">
    <text evidence="12">The sequence shown here is derived from an EMBL/GenBank/DDBJ whole genome shotgun (WGS) entry which is preliminary data.</text>
</comment>
<evidence type="ECO:0000256" key="10">
    <source>
        <dbReference type="ARBA" id="ARBA00023136"/>
    </source>
</evidence>
<feature type="domain" description="ABC transporter" evidence="11">
    <location>
        <begin position="11"/>
        <end position="247"/>
    </location>
</feature>
<sequence length="264" mass="28846">MVDEGVRRDFLSLRDIGFSAGRKAILSGIDLDIGPGTVCGLVGPNGSGKSTLLKIIARQVVPTSGSVMWGGRPASAWSNRAFARHVSYMPQFTPAADGMTVRELVALGRFPWHGTLGRFGEKDARAVEEAIARTELEEFADRRVDEMSGGERQRAWIAMMLAQDARCLILDEPTSALDLAHQTGVLSLVRSLAEERGLTVIVVLHDINLAARYCDRITALGGGRILMSGPPAEIMRQEPLREIFGVEMGVFEHPQHRQPVSYLL</sequence>
<evidence type="ECO:0000256" key="9">
    <source>
        <dbReference type="ARBA" id="ARBA00023065"/>
    </source>
</evidence>
<keyword evidence="6" id="KW-0547">Nucleotide-binding</keyword>
<evidence type="ECO:0000313" key="12">
    <source>
        <dbReference type="EMBL" id="CAD7024429.1"/>
    </source>
</evidence>
<evidence type="ECO:0000313" key="13">
    <source>
        <dbReference type="Proteomes" id="UP000606921"/>
    </source>
</evidence>
<dbReference type="PANTHER" id="PTHR42771">
    <property type="entry name" value="IRON(3+)-HYDROXAMATE IMPORT ATP-BINDING PROTEIN FHUC"/>
    <property type="match status" value="1"/>
</dbReference>
<reference evidence="12 13" key="1">
    <citation type="submission" date="2020-11" db="EMBL/GenBank/DDBJ databases">
        <authorList>
            <person name="Lassalle F."/>
        </authorList>
    </citation>
    <scope>NUCLEOTIDE SEQUENCE [LARGE SCALE GENOMIC DNA]</scope>
    <source>
        <strain evidence="12 13">JC140</strain>
    </source>
</reference>
<evidence type="ECO:0000256" key="3">
    <source>
        <dbReference type="ARBA" id="ARBA00022448"/>
    </source>
</evidence>
<dbReference type="InterPro" id="IPR017871">
    <property type="entry name" value="ABC_transporter-like_CS"/>
</dbReference>
<keyword evidence="7" id="KW-0067">ATP-binding</keyword>
<organism evidence="12 13">
    <name type="scientific">Pseudorhizobium endolithicum</name>
    <dbReference type="NCBI Taxonomy" id="1191678"/>
    <lineage>
        <taxon>Bacteria</taxon>
        <taxon>Pseudomonadati</taxon>
        <taxon>Pseudomonadota</taxon>
        <taxon>Alphaproteobacteria</taxon>
        <taxon>Hyphomicrobiales</taxon>
        <taxon>Rhizobiaceae</taxon>
        <taxon>Rhizobium/Agrobacterium group</taxon>
        <taxon>Pseudorhizobium</taxon>
    </lineage>
</organism>
<keyword evidence="3" id="KW-0813">Transport</keyword>
<dbReference type="InterPro" id="IPR027417">
    <property type="entry name" value="P-loop_NTPase"/>
</dbReference>
<dbReference type="EMBL" id="CABFWF030000001">
    <property type="protein sequence ID" value="CAD7024429.1"/>
    <property type="molecule type" value="Genomic_DNA"/>
</dbReference>
<evidence type="ECO:0000256" key="1">
    <source>
        <dbReference type="ARBA" id="ARBA00004202"/>
    </source>
</evidence>
<accession>A0ABM8PEJ9</accession>
<protein>
    <submittedName>
        <fullName evidence="12">Iron ABC transporter substrate-binding protein</fullName>
    </submittedName>
</protein>
<dbReference type="PANTHER" id="PTHR42771:SF2">
    <property type="entry name" value="IRON(3+)-HYDROXAMATE IMPORT ATP-BINDING PROTEIN FHUC"/>
    <property type="match status" value="1"/>
</dbReference>
<dbReference type="Proteomes" id="UP000606921">
    <property type="component" value="Unassembled WGS sequence"/>
</dbReference>
<evidence type="ECO:0000256" key="6">
    <source>
        <dbReference type="ARBA" id="ARBA00022741"/>
    </source>
</evidence>
<evidence type="ECO:0000256" key="8">
    <source>
        <dbReference type="ARBA" id="ARBA00023004"/>
    </source>
</evidence>
<gene>
    <name evidence="12" type="ORF">REJC140_00472</name>
</gene>
<keyword evidence="10" id="KW-0472">Membrane</keyword>